<name>A0ABV5C5B2_9BACL</name>
<keyword evidence="3" id="KW-1185">Reference proteome</keyword>
<comment type="caution">
    <text evidence="2">The sequence shown here is derived from an EMBL/GenBank/DDBJ whole genome shotgun (WGS) entry which is preliminary data.</text>
</comment>
<organism evidence="2 3">
    <name type="scientific">Paenibacillus medicaginis</name>
    <dbReference type="NCBI Taxonomy" id="1470560"/>
    <lineage>
        <taxon>Bacteria</taxon>
        <taxon>Bacillati</taxon>
        <taxon>Bacillota</taxon>
        <taxon>Bacilli</taxon>
        <taxon>Bacillales</taxon>
        <taxon>Paenibacillaceae</taxon>
        <taxon>Paenibacillus</taxon>
    </lineage>
</organism>
<evidence type="ECO:0000313" key="2">
    <source>
        <dbReference type="EMBL" id="MFB5762705.1"/>
    </source>
</evidence>
<sequence length="86" mass="9174">MRTCRKSLWTALPAKFTSMRQGQKRAEHAETNQEIGVSRGGRNTKIHAVVDALGNPIRLVLTAGNRNDCSVAVDVLSGVALSGSVV</sequence>
<reference evidence="2 3" key="1">
    <citation type="submission" date="2024-09" db="EMBL/GenBank/DDBJ databases">
        <title>Paenibacillus zeirhizospherea sp. nov., isolated from surface of the maize (Zea mays) roots in a horticulture field, Hungary.</title>
        <authorList>
            <person name="Marton D."/>
            <person name="Farkas M."/>
            <person name="Bedics A."/>
            <person name="Toth E."/>
            <person name="Tancsics A."/>
            <person name="Boka K."/>
            <person name="Marati G."/>
            <person name="Kriszt B."/>
            <person name="Cserhati M."/>
        </authorList>
    </citation>
    <scope>NUCLEOTIDE SEQUENCE [LARGE SCALE GENOMIC DNA]</scope>
    <source>
        <strain evidence="2 3">JCM 18446</strain>
    </source>
</reference>
<gene>
    <name evidence="2" type="ORF">ACE5LO_20195</name>
</gene>
<dbReference type="RefSeq" id="WP_375521796.1">
    <property type="nucleotide sequence ID" value="NZ_JBHIRY010000023.1"/>
</dbReference>
<evidence type="ECO:0000259" key="1">
    <source>
        <dbReference type="Pfam" id="PF01609"/>
    </source>
</evidence>
<proteinExistence type="predicted"/>
<accession>A0ABV5C5B2</accession>
<evidence type="ECO:0000313" key="3">
    <source>
        <dbReference type="Proteomes" id="UP001580430"/>
    </source>
</evidence>
<dbReference type="Pfam" id="PF01609">
    <property type="entry name" value="DDE_Tnp_1"/>
    <property type="match status" value="1"/>
</dbReference>
<protein>
    <submittedName>
        <fullName evidence="2">Transposase</fullName>
    </submittedName>
</protein>
<dbReference type="InterPro" id="IPR002559">
    <property type="entry name" value="Transposase_11"/>
</dbReference>
<dbReference type="EMBL" id="JBHIRY010000023">
    <property type="protein sequence ID" value="MFB5762705.1"/>
    <property type="molecule type" value="Genomic_DNA"/>
</dbReference>
<dbReference type="Proteomes" id="UP001580430">
    <property type="component" value="Unassembled WGS sequence"/>
</dbReference>
<feature type="domain" description="Transposase IS4-like" evidence="1">
    <location>
        <begin position="31"/>
        <end position="80"/>
    </location>
</feature>